<gene>
    <name evidence="3" type="ORF">TGEB3V08_LOCUS959</name>
</gene>
<dbReference type="InterPro" id="IPR006689">
    <property type="entry name" value="Small_GTPase_ARF/SAR"/>
</dbReference>
<evidence type="ECO:0000256" key="1">
    <source>
        <dbReference type="ARBA" id="ARBA00022741"/>
    </source>
</evidence>
<dbReference type="GO" id="GO:0005525">
    <property type="term" value="F:GTP binding"/>
    <property type="evidence" value="ECO:0007669"/>
    <property type="project" value="UniProtKB-KW"/>
</dbReference>
<name>A0A7R9PHJ5_TIMGE</name>
<dbReference type="Gene3D" id="3.40.50.300">
    <property type="entry name" value="P-loop containing nucleotide triphosphate hydrolases"/>
    <property type="match status" value="1"/>
</dbReference>
<dbReference type="InterPro" id="IPR027417">
    <property type="entry name" value="P-loop_NTPase"/>
</dbReference>
<evidence type="ECO:0000313" key="3">
    <source>
        <dbReference type="EMBL" id="CAD7586648.1"/>
    </source>
</evidence>
<sequence length="268" mass="29356">MVLGQVPTYFSITGTPYCVNLMQQFVIQMAHCFDTLSQIIPRTLGGALPPKHCQEFQVQILCASNLNSGVTPLHWSNGLKRHTHNSGEIGAQIPIGCTEVGLDAAGKTTILYKLKLGEIVTTIPTIVTTTVPCGNGPINTLSIRVEIKYTLPSIWLSGILGNVLINTDYFLNKNQPKHLINICQNRFGFTWYSIDIFMKAFKKVPKKFLSILLIVAHEPGRVEKDYGKTTLSTSDQDSSLNLPVIGSLVCYKSSALDNVATEEGCNAV</sequence>
<dbReference type="GO" id="GO:0003924">
    <property type="term" value="F:GTPase activity"/>
    <property type="evidence" value="ECO:0007669"/>
    <property type="project" value="InterPro"/>
</dbReference>
<dbReference type="AlphaFoldDB" id="A0A7R9PHJ5"/>
<reference evidence="3" key="1">
    <citation type="submission" date="2020-11" db="EMBL/GenBank/DDBJ databases">
        <authorList>
            <person name="Tran Van P."/>
        </authorList>
    </citation>
    <scope>NUCLEOTIDE SEQUENCE</scope>
</reference>
<dbReference type="EMBL" id="OE839303">
    <property type="protein sequence ID" value="CAD7586648.1"/>
    <property type="molecule type" value="Genomic_DNA"/>
</dbReference>
<accession>A0A7R9PHJ5</accession>
<organism evidence="3">
    <name type="scientific">Timema genevievae</name>
    <name type="common">Walking stick</name>
    <dbReference type="NCBI Taxonomy" id="629358"/>
    <lineage>
        <taxon>Eukaryota</taxon>
        <taxon>Metazoa</taxon>
        <taxon>Ecdysozoa</taxon>
        <taxon>Arthropoda</taxon>
        <taxon>Hexapoda</taxon>
        <taxon>Insecta</taxon>
        <taxon>Pterygota</taxon>
        <taxon>Neoptera</taxon>
        <taxon>Polyneoptera</taxon>
        <taxon>Phasmatodea</taxon>
        <taxon>Timematodea</taxon>
        <taxon>Timematoidea</taxon>
        <taxon>Timematidae</taxon>
        <taxon>Timema</taxon>
    </lineage>
</organism>
<dbReference type="Pfam" id="PF00025">
    <property type="entry name" value="Arf"/>
    <property type="match status" value="1"/>
</dbReference>
<protein>
    <submittedName>
        <fullName evidence="3">Uncharacterized protein</fullName>
    </submittedName>
</protein>
<keyword evidence="2" id="KW-0342">GTP-binding</keyword>
<keyword evidence="1" id="KW-0547">Nucleotide-binding</keyword>
<evidence type="ECO:0000256" key="2">
    <source>
        <dbReference type="ARBA" id="ARBA00023134"/>
    </source>
</evidence>
<proteinExistence type="predicted"/>